<gene>
    <name evidence="7" type="ORF">SAMN05216313_12119</name>
</gene>
<keyword evidence="5" id="KW-0862">Zinc</keyword>
<dbReference type="PANTHER" id="PTHR42978">
    <property type="entry name" value="QUORUM-QUENCHING LACTONASE YTNP-RELATED-RELATED"/>
    <property type="match status" value="1"/>
</dbReference>
<sequence length="266" mass="30463">MGITITPLNSGFCTSNPKTYHYHPSTHKYYANVSGEDRRLPVFCYLLNTGSELILVDTGMADSDRANRYHHPGSEQLPDQAMPRAVEKAGYRVEDISRIIFTHLHWDHTFYMKEFSNAKYYAQKKEYEFALNPLPLYYKSYEYQWLGLEAPFLGCEFQLLDGEEEIVPGIRVYPTPGHSPGHQAVEVDTGDGTYHLVGDAVFLMDNFKPIPEIGYDVTPSARFVSLTDWWESVREIKRRCPNMDMILPTHEPALVERFAKTLVLGG</sequence>
<dbReference type="CDD" id="cd07729">
    <property type="entry name" value="AHL_lactonase_MBL-fold"/>
    <property type="match status" value="1"/>
</dbReference>
<evidence type="ECO:0000256" key="4">
    <source>
        <dbReference type="ARBA" id="ARBA00022801"/>
    </source>
</evidence>
<evidence type="ECO:0000256" key="1">
    <source>
        <dbReference type="ARBA" id="ARBA00001947"/>
    </source>
</evidence>
<accession>A0A1I0IER7</accession>
<evidence type="ECO:0000313" key="8">
    <source>
        <dbReference type="Proteomes" id="UP000198508"/>
    </source>
</evidence>
<comment type="similarity">
    <text evidence="2">Belongs to the metallo-beta-lactamase superfamily.</text>
</comment>
<dbReference type="RefSeq" id="WP_092366973.1">
    <property type="nucleotide sequence ID" value="NZ_DAINWJ010000054.1"/>
</dbReference>
<proteinExistence type="inferred from homology"/>
<keyword evidence="3" id="KW-0479">Metal-binding</keyword>
<dbReference type="EMBL" id="FOIM01000021">
    <property type="protein sequence ID" value="SET95298.1"/>
    <property type="molecule type" value="Genomic_DNA"/>
</dbReference>
<keyword evidence="8" id="KW-1185">Reference proteome</keyword>
<dbReference type="Pfam" id="PF00753">
    <property type="entry name" value="Lactamase_B"/>
    <property type="match status" value="1"/>
</dbReference>
<comment type="cofactor">
    <cofactor evidence="1">
        <name>Zn(2+)</name>
        <dbReference type="ChEBI" id="CHEBI:29105"/>
    </cofactor>
</comment>
<keyword evidence="4" id="KW-0378">Hydrolase</keyword>
<name>A0A1I0IER7_9FIRM</name>
<dbReference type="AlphaFoldDB" id="A0A1I0IER7"/>
<organism evidence="7 8">
    <name type="scientific">Enterocloster lavalensis</name>
    <dbReference type="NCBI Taxonomy" id="460384"/>
    <lineage>
        <taxon>Bacteria</taxon>
        <taxon>Bacillati</taxon>
        <taxon>Bacillota</taxon>
        <taxon>Clostridia</taxon>
        <taxon>Lachnospirales</taxon>
        <taxon>Lachnospiraceae</taxon>
        <taxon>Enterocloster</taxon>
    </lineage>
</organism>
<dbReference type="PANTHER" id="PTHR42978:SF7">
    <property type="entry name" value="METALLO-HYDROLASE RV2300C-RELATED"/>
    <property type="match status" value="1"/>
</dbReference>
<protein>
    <submittedName>
        <fullName evidence="7">Glyoxylase, beta-lactamase superfamily II</fullName>
    </submittedName>
</protein>
<dbReference type="InterPro" id="IPR001279">
    <property type="entry name" value="Metallo-B-lactamas"/>
</dbReference>
<evidence type="ECO:0000256" key="2">
    <source>
        <dbReference type="ARBA" id="ARBA00007749"/>
    </source>
</evidence>
<evidence type="ECO:0000256" key="3">
    <source>
        <dbReference type="ARBA" id="ARBA00022723"/>
    </source>
</evidence>
<evidence type="ECO:0000259" key="6">
    <source>
        <dbReference type="SMART" id="SM00849"/>
    </source>
</evidence>
<dbReference type="Gene3D" id="3.60.15.10">
    <property type="entry name" value="Ribonuclease Z/Hydroxyacylglutathione hydrolase-like"/>
    <property type="match status" value="1"/>
</dbReference>
<feature type="domain" description="Metallo-beta-lactamase" evidence="6">
    <location>
        <begin position="41"/>
        <end position="250"/>
    </location>
</feature>
<dbReference type="Proteomes" id="UP000198508">
    <property type="component" value="Unassembled WGS sequence"/>
</dbReference>
<dbReference type="GO" id="GO:0046872">
    <property type="term" value="F:metal ion binding"/>
    <property type="evidence" value="ECO:0007669"/>
    <property type="project" value="UniProtKB-KW"/>
</dbReference>
<evidence type="ECO:0000313" key="7">
    <source>
        <dbReference type="EMBL" id="SET95298.1"/>
    </source>
</evidence>
<dbReference type="InterPro" id="IPR036866">
    <property type="entry name" value="RibonucZ/Hydroxyglut_hydro"/>
</dbReference>
<evidence type="ECO:0000256" key="5">
    <source>
        <dbReference type="ARBA" id="ARBA00022833"/>
    </source>
</evidence>
<dbReference type="SUPFAM" id="SSF56281">
    <property type="entry name" value="Metallo-hydrolase/oxidoreductase"/>
    <property type="match status" value="1"/>
</dbReference>
<dbReference type="SMART" id="SM00849">
    <property type="entry name" value="Lactamase_B"/>
    <property type="match status" value="1"/>
</dbReference>
<dbReference type="InterPro" id="IPR051013">
    <property type="entry name" value="MBL_superfamily_lactonases"/>
</dbReference>
<reference evidence="8" key="1">
    <citation type="submission" date="2016-10" db="EMBL/GenBank/DDBJ databases">
        <authorList>
            <person name="Varghese N."/>
            <person name="Submissions S."/>
        </authorList>
    </citation>
    <scope>NUCLEOTIDE SEQUENCE [LARGE SCALE GENOMIC DNA]</scope>
    <source>
        <strain evidence="8">NLAE-zl-G277</strain>
    </source>
</reference>
<dbReference type="GO" id="GO:0016787">
    <property type="term" value="F:hydrolase activity"/>
    <property type="evidence" value="ECO:0007669"/>
    <property type="project" value="UniProtKB-KW"/>
</dbReference>
<dbReference type="STRING" id="460384.SAMN05216313_12119"/>